<proteinExistence type="predicted"/>
<keyword evidence="1" id="KW-0472">Membrane</keyword>
<organism evidence="2 3">
    <name type="scientific">Paenibacillus aquistagni</name>
    <dbReference type="NCBI Taxonomy" id="1852522"/>
    <lineage>
        <taxon>Bacteria</taxon>
        <taxon>Bacillati</taxon>
        <taxon>Bacillota</taxon>
        <taxon>Bacilli</taxon>
        <taxon>Bacillales</taxon>
        <taxon>Paenibacillaceae</taxon>
        <taxon>Paenibacillus</taxon>
    </lineage>
</organism>
<dbReference type="Proteomes" id="UP000193834">
    <property type="component" value="Unassembled WGS sequence"/>
</dbReference>
<feature type="transmembrane region" description="Helical" evidence="1">
    <location>
        <begin position="55"/>
        <end position="78"/>
    </location>
</feature>
<protein>
    <submittedName>
        <fullName evidence="2">Conserved hypothetical integral membrane protein</fullName>
    </submittedName>
</protein>
<gene>
    <name evidence="2" type="ORF">SAMN06295960_2771</name>
</gene>
<accession>A0A1X7KVY9</accession>
<keyword evidence="1" id="KW-0812">Transmembrane</keyword>
<keyword evidence="3" id="KW-1185">Reference proteome</keyword>
<evidence type="ECO:0000313" key="2">
    <source>
        <dbReference type="EMBL" id="SMG45684.1"/>
    </source>
</evidence>
<dbReference type="EMBL" id="FXAZ01000003">
    <property type="protein sequence ID" value="SMG45684.1"/>
    <property type="molecule type" value="Genomic_DNA"/>
</dbReference>
<sequence>MDIDQTWNDVTQTIGLSGLMQMLITLACIALAWWSLQNVKLDLFIRHPKSAQGRMLQLLLAIIVGRAISSFFLDYWGWSQSLMHLF</sequence>
<evidence type="ECO:0000313" key="3">
    <source>
        <dbReference type="Proteomes" id="UP000193834"/>
    </source>
</evidence>
<dbReference type="NCBIfam" id="TIGR02327">
    <property type="entry name" value="int_mem_ywzB"/>
    <property type="match status" value="1"/>
</dbReference>
<dbReference type="Pfam" id="PF06612">
    <property type="entry name" value="DUF1146"/>
    <property type="match status" value="1"/>
</dbReference>
<reference evidence="2 3" key="1">
    <citation type="submission" date="2017-04" db="EMBL/GenBank/DDBJ databases">
        <authorList>
            <person name="Afonso C.L."/>
            <person name="Miller P.J."/>
            <person name="Scott M.A."/>
            <person name="Spackman E."/>
            <person name="Goraichik I."/>
            <person name="Dimitrov K.M."/>
            <person name="Suarez D.L."/>
            <person name="Swayne D.E."/>
        </authorList>
    </citation>
    <scope>NUCLEOTIDE SEQUENCE [LARGE SCALE GENOMIC DNA]</scope>
    <source>
        <strain evidence="2 3">11</strain>
    </source>
</reference>
<dbReference type="InterPro" id="IPR009526">
    <property type="entry name" value="DUF1146"/>
</dbReference>
<keyword evidence="1" id="KW-1133">Transmembrane helix</keyword>
<evidence type="ECO:0000256" key="1">
    <source>
        <dbReference type="SAM" id="Phobius"/>
    </source>
</evidence>
<dbReference type="STRING" id="1852522.SAMN06295960_2771"/>
<dbReference type="AlphaFoldDB" id="A0A1X7KVY9"/>
<name>A0A1X7KVY9_9BACL</name>
<feature type="transmembrane region" description="Helical" evidence="1">
    <location>
        <begin position="14"/>
        <end position="34"/>
    </location>
</feature>